<protein>
    <recommendedName>
        <fullName evidence="4">Nodulin-like domain-containing protein</fullName>
    </recommendedName>
</protein>
<sequence length="196" mass="20737">GLASSSVEPYRPRSGSSLRELTALAAAAAAECAPVCQGPSSLVNFSLQKETSTLSEAVREPRYWLVFVAFGLMCGIGLEVSNQLSVLATKIRWDCDDAVAYFAVGNSSSRVLVGAFSDMLARWATQSAPRAGPGVFFGWVMCLGLMLIIVSPESPGLTKTGIVLCGFSFGPPWMLVPALERWSGMARSTSAVFTAS</sequence>
<proteinExistence type="predicted"/>
<feature type="non-terminal residue" evidence="2">
    <location>
        <position position="1"/>
    </location>
</feature>
<keyword evidence="1" id="KW-1133">Transmembrane helix</keyword>
<keyword evidence="3" id="KW-1185">Reference proteome</keyword>
<keyword evidence="1" id="KW-0472">Membrane</keyword>
<evidence type="ECO:0000313" key="3">
    <source>
        <dbReference type="Proteomes" id="UP001189429"/>
    </source>
</evidence>
<dbReference type="EMBL" id="CAUYUJ010020794">
    <property type="protein sequence ID" value="CAK0900534.1"/>
    <property type="molecule type" value="Genomic_DNA"/>
</dbReference>
<evidence type="ECO:0008006" key="4">
    <source>
        <dbReference type="Google" id="ProtNLM"/>
    </source>
</evidence>
<feature type="transmembrane region" description="Helical" evidence="1">
    <location>
        <begin position="161"/>
        <end position="179"/>
    </location>
</feature>
<evidence type="ECO:0000313" key="2">
    <source>
        <dbReference type="EMBL" id="CAK0900534.1"/>
    </source>
</evidence>
<keyword evidence="1" id="KW-0812">Transmembrane</keyword>
<accession>A0ABN9XPM4</accession>
<comment type="caution">
    <text evidence="2">The sequence shown here is derived from an EMBL/GenBank/DDBJ whole genome shotgun (WGS) entry which is preliminary data.</text>
</comment>
<gene>
    <name evidence="2" type="ORF">PCOR1329_LOCUS77783</name>
</gene>
<dbReference type="InterPro" id="IPR036259">
    <property type="entry name" value="MFS_trans_sf"/>
</dbReference>
<dbReference type="SUPFAM" id="SSF103473">
    <property type="entry name" value="MFS general substrate transporter"/>
    <property type="match status" value="1"/>
</dbReference>
<name>A0ABN9XPM4_9DINO</name>
<evidence type="ECO:0000256" key="1">
    <source>
        <dbReference type="SAM" id="Phobius"/>
    </source>
</evidence>
<feature type="transmembrane region" description="Helical" evidence="1">
    <location>
        <begin position="63"/>
        <end position="82"/>
    </location>
</feature>
<feature type="transmembrane region" description="Helical" evidence="1">
    <location>
        <begin position="131"/>
        <end position="149"/>
    </location>
</feature>
<dbReference type="Proteomes" id="UP001189429">
    <property type="component" value="Unassembled WGS sequence"/>
</dbReference>
<reference evidence="2" key="1">
    <citation type="submission" date="2023-10" db="EMBL/GenBank/DDBJ databases">
        <authorList>
            <person name="Chen Y."/>
            <person name="Shah S."/>
            <person name="Dougan E. K."/>
            <person name="Thang M."/>
            <person name="Chan C."/>
        </authorList>
    </citation>
    <scope>NUCLEOTIDE SEQUENCE [LARGE SCALE GENOMIC DNA]</scope>
</reference>
<organism evidence="2 3">
    <name type="scientific">Prorocentrum cordatum</name>
    <dbReference type="NCBI Taxonomy" id="2364126"/>
    <lineage>
        <taxon>Eukaryota</taxon>
        <taxon>Sar</taxon>
        <taxon>Alveolata</taxon>
        <taxon>Dinophyceae</taxon>
        <taxon>Prorocentrales</taxon>
        <taxon>Prorocentraceae</taxon>
        <taxon>Prorocentrum</taxon>
    </lineage>
</organism>